<keyword evidence="1" id="KW-0472">Membrane</keyword>
<feature type="transmembrane region" description="Helical" evidence="1">
    <location>
        <begin position="41"/>
        <end position="62"/>
    </location>
</feature>
<dbReference type="KEGG" id="str:Sterm_3817"/>
<dbReference type="HOGENOM" id="CLU_2275495_0_0_0"/>
<reference evidence="3" key="1">
    <citation type="submission" date="2009-09" db="EMBL/GenBank/DDBJ databases">
        <title>The complete chromosome of Sebaldella termitidis ATCC 33386.</title>
        <authorList>
            <consortium name="US DOE Joint Genome Institute (JGI-PGF)"/>
            <person name="Lucas S."/>
            <person name="Copeland A."/>
            <person name="Lapidus A."/>
            <person name="Glavina del Rio T."/>
            <person name="Dalin E."/>
            <person name="Tice H."/>
            <person name="Bruce D."/>
            <person name="Goodwin L."/>
            <person name="Pitluck S."/>
            <person name="Kyrpides N."/>
            <person name="Mavromatis K."/>
            <person name="Ivanova N."/>
            <person name="Mikhailova N."/>
            <person name="Sims D."/>
            <person name="Meincke L."/>
            <person name="Brettin T."/>
            <person name="Detter J.C."/>
            <person name="Han C."/>
            <person name="Larimer F."/>
            <person name="Land M."/>
            <person name="Hauser L."/>
            <person name="Markowitz V."/>
            <person name="Cheng J.F."/>
            <person name="Hugenholtz P."/>
            <person name="Woyke T."/>
            <person name="Wu D."/>
            <person name="Eisen J.A."/>
        </authorList>
    </citation>
    <scope>NUCLEOTIDE SEQUENCE [LARGE SCALE GENOMIC DNA]</scope>
    <source>
        <strain evidence="3">ATCC 33386 / NCTC 11300</strain>
    </source>
</reference>
<feature type="transmembrane region" description="Helical" evidence="1">
    <location>
        <begin position="7"/>
        <end position="25"/>
    </location>
</feature>
<reference evidence="2 3" key="2">
    <citation type="journal article" date="2010" name="Stand. Genomic Sci.">
        <title>Complete genome sequence of Sebaldella termitidis type strain (NCTC 11300).</title>
        <authorList>
            <person name="Harmon-Smith M."/>
            <person name="Celia L."/>
            <person name="Chertkov O."/>
            <person name="Lapidus A."/>
            <person name="Copeland A."/>
            <person name="Glavina Del Rio T."/>
            <person name="Nolan M."/>
            <person name="Lucas S."/>
            <person name="Tice H."/>
            <person name="Cheng J.F."/>
            <person name="Han C."/>
            <person name="Detter J.C."/>
            <person name="Bruce D."/>
            <person name="Goodwin L."/>
            <person name="Pitluck S."/>
            <person name="Pati A."/>
            <person name="Liolios K."/>
            <person name="Ivanova N."/>
            <person name="Mavromatis K."/>
            <person name="Mikhailova N."/>
            <person name="Chen A."/>
            <person name="Palaniappan K."/>
            <person name="Land M."/>
            <person name="Hauser L."/>
            <person name="Chang Y.J."/>
            <person name="Jeffries C.D."/>
            <person name="Brettin T."/>
            <person name="Goker M."/>
            <person name="Beck B."/>
            <person name="Bristow J."/>
            <person name="Eisen J.A."/>
            <person name="Markowitz V."/>
            <person name="Hugenholtz P."/>
            <person name="Kyrpides N.C."/>
            <person name="Klenk H.P."/>
            <person name="Chen F."/>
        </authorList>
    </citation>
    <scope>NUCLEOTIDE SEQUENCE [LARGE SCALE GENOMIC DNA]</scope>
    <source>
        <strain evidence="3">ATCC 33386 / NCTC 11300</strain>
    </source>
</reference>
<organism evidence="2 3">
    <name type="scientific">Sebaldella termitidis (strain ATCC 33386 / NCTC 11300)</name>
    <dbReference type="NCBI Taxonomy" id="526218"/>
    <lineage>
        <taxon>Bacteria</taxon>
        <taxon>Fusobacteriati</taxon>
        <taxon>Fusobacteriota</taxon>
        <taxon>Fusobacteriia</taxon>
        <taxon>Fusobacteriales</taxon>
        <taxon>Leptotrichiaceae</taxon>
        <taxon>Sebaldella</taxon>
    </lineage>
</organism>
<evidence type="ECO:0000256" key="1">
    <source>
        <dbReference type="SAM" id="Phobius"/>
    </source>
</evidence>
<dbReference type="AlphaFoldDB" id="D1AG25"/>
<evidence type="ECO:0000313" key="2">
    <source>
        <dbReference type="EMBL" id="ACZ10651.1"/>
    </source>
</evidence>
<keyword evidence="1" id="KW-0812">Transmembrane</keyword>
<dbReference type="RefSeq" id="WP_012863231.1">
    <property type="nucleotide sequence ID" value="NC_013517.1"/>
</dbReference>
<keyword evidence="3" id="KW-1185">Reference proteome</keyword>
<dbReference type="STRING" id="526218.Sterm_3817"/>
<keyword evidence="1" id="KW-1133">Transmembrane helix</keyword>
<accession>D1AG25</accession>
<feature type="transmembrane region" description="Helical" evidence="1">
    <location>
        <begin position="74"/>
        <end position="101"/>
    </location>
</feature>
<dbReference type="Proteomes" id="UP000000845">
    <property type="component" value="Chromosome"/>
</dbReference>
<name>D1AG25_SEBTE</name>
<protein>
    <submittedName>
        <fullName evidence="2">Uncharacterized protein</fullName>
    </submittedName>
</protein>
<sequence>MNKLKGIYKVLSFIVLIMGLTASYINMNSLQVAIENSDLNIFYPLISLIYLFLFLVMYFLIIQLSNKNISRIPNILIISIFSLIIGAAGIKLCSILMVISIF</sequence>
<gene>
    <name evidence="2" type="ordered locus">Sterm_3817</name>
</gene>
<dbReference type="EMBL" id="CP001739">
    <property type="protein sequence ID" value="ACZ10651.1"/>
    <property type="molecule type" value="Genomic_DNA"/>
</dbReference>
<evidence type="ECO:0000313" key="3">
    <source>
        <dbReference type="Proteomes" id="UP000000845"/>
    </source>
</evidence>
<proteinExistence type="predicted"/>